<gene>
    <name evidence="1" type="primary">GLEAN_15851</name>
    <name evidence="1" type="ORF">TcasGA2_TC015851</name>
</gene>
<proteinExistence type="predicted"/>
<dbReference type="AlphaFoldDB" id="D2A4A6"/>
<sequence>MAGMVLISRRYRNFGVVESTTARKKIFTRRYRRRWRPPRHTSFETWCLDGCFKKPIPVITNNYNTAFAQSVVCQSDMDKLRMRTTHFGHCFFPLVWFMAAKLGSINKGLRHKGQLPVGGGLVYGDFTKGLFAREGEF</sequence>
<accession>D2A4A6</accession>
<dbReference type="HOGENOM" id="CLU_1867745_0_0_1"/>
<reference evidence="1 2" key="1">
    <citation type="journal article" date="2008" name="Nature">
        <title>The genome of the model beetle and pest Tribolium castaneum.</title>
        <authorList>
            <consortium name="Tribolium Genome Sequencing Consortium"/>
            <person name="Richards S."/>
            <person name="Gibbs R.A."/>
            <person name="Weinstock G.M."/>
            <person name="Brown S.J."/>
            <person name="Denell R."/>
            <person name="Beeman R.W."/>
            <person name="Gibbs R."/>
            <person name="Beeman R.W."/>
            <person name="Brown S.J."/>
            <person name="Bucher G."/>
            <person name="Friedrich M."/>
            <person name="Grimmelikhuijzen C.J."/>
            <person name="Klingler M."/>
            <person name="Lorenzen M."/>
            <person name="Richards S."/>
            <person name="Roth S."/>
            <person name="Schroder R."/>
            <person name="Tautz D."/>
            <person name="Zdobnov E.M."/>
            <person name="Muzny D."/>
            <person name="Gibbs R.A."/>
            <person name="Weinstock G.M."/>
            <person name="Attaway T."/>
            <person name="Bell S."/>
            <person name="Buhay C.J."/>
            <person name="Chandrabose M.N."/>
            <person name="Chavez D."/>
            <person name="Clerk-Blankenburg K.P."/>
            <person name="Cree A."/>
            <person name="Dao M."/>
            <person name="Davis C."/>
            <person name="Chacko J."/>
            <person name="Dinh H."/>
            <person name="Dugan-Rocha S."/>
            <person name="Fowler G."/>
            <person name="Garner T.T."/>
            <person name="Garnes J."/>
            <person name="Gnirke A."/>
            <person name="Hawes A."/>
            <person name="Hernandez J."/>
            <person name="Hines S."/>
            <person name="Holder M."/>
            <person name="Hume J."/>
            <person name="Jhangiani S.N."/>
            <person name="Joshi V."/>
            <person name="Khan Z.M."/>
            <person name="Jackson L."/>
            <person name="Kovar C."/>
            <person name="Kowis A."/>
            <person name="Lee S."/>
            <person name="Lewis L.R."/>
            <person name="Margolis J."/>
            <person name="Morgan M."/>
            <person name="Nazareth L.V."/>
            <person name="Nguyen N."/>
            <person name="Okwuonu G."/>
            <person name="Parker D."/>
            <person name="Richards S."/>
            <person name="Ruiz S.J."/>
            <person name="Santibanez J."/>
            <person name="Savard J."/>
            <person name="Scherer S.E."/>
            <person name="Schneider B."/>
            <person name="Sodergren E."/>
            <person name="Tautz D."/>
            <person name="Vattahil S."/>
            <person name="Villasana D."/>
            <person name="White C.S."/>
            <person name="Wright R."/>
            <person name="Park Y."/>
            <person name="Beeman R.W."/>
            <person name="Lord J."/>
            <person name="Oppert B."/>
            <person name="Lorenzen M."/>
            <person name="Brown S."/>
            <person name="Wang L."/>
            <person name="Savard J."/>
            <person name="Tautz D."/>
            <person name="Richards S."/>
            <person name="Weinstock G."/>
            <person name="Gibbs R.A."/>
            <person name="Liu Y."/>
            <person name="Worley K."/>
            <person name="Weinstock G."/>
            <person name="Elsik C.G."/>
            <person name="Reese J.T."/>
            <person name="Elhaik E."/>
            <person name="Landan G."/>
            <person name="Graur D."/>
            <person name="Arensburger P."/>
            <person name="Atkinson P."/>
            <person name="Beeman R.W."/>
            <person name="Beidler J."/>
            <person name="Brown S.J."/>
            <person name="Demuth J.P."/>
            <person name="Drury D.W."/>
            <person name="Du Y.Z."/>
            <person name="Fujiwara H."/>
            <person name="Lorenzen M."/>
            <person name="Maselli V."/>
            <person name="Osanai M."/>
            <person name="Park Y."/>
            <person name="Robertson H.M."/>
            <person name="Tu Z."/>
            <person name="Wang J.J."/>
            <person name="Wang S."/>
            <person name="Richards S."/>
            <person name="Song H."/>
            <person name="Zhang L."/>
            <person name="Sodergren E."/>
            <person name="Werner D."/>
            <person name="Stanke M."/>
            <person name="Morgenstern B."/>
            <person name="Solovyev V."/>
            <person name="Kosarev P."/>
            <person name="Brown G."/>
            <person name="Chen H.C."/>
            <person name="Ermolaeva O."/>
            <person name="Hlavina W."/>
            <person name="Kapustin Y."/>
            <person name="Kiryutin B."/>
            <person name="Kitts P."/>
            <person name="Maglott D."/>
            <person name="Pruitt K."/>
            <person name="Sapojnikov V."/>
            <person name="Souvorov A."/>
            <person name="Mackey A.J."/>
            <person name="Waterhouse R.M."/>
            <person name="Wyder S."/>
            <person name="Zdobnov E.M."/>
            <person name="Zdobnov E.M."/>
            <person name="Wyder S."/>
            <person name="Kriventseva E.V."/>
            <person name="Kadowaki T."/>
            <person name="Bork P."/>
            <person name="Aranda M."/>
            <person name="Bao R."/>
            <person name="Beermann A."/>
            <person name="Berns N."/>
            <person name="Bolognesi R."/>
            <person name="Bonneton F."/>
            <person name="Bopp D."/>
            <person name="Brown S.J."/>
            <person name="Bucher G."/>
            <person name="Butts T."/>
            <person name="Chaumot A."/>
            <person name="Denell R.E."/>
            <person name="Ferrier D.E."/>
            <person name="Friedrich M."/>
            <person name="Gordon C.M."/>
            <person name="Jindra M."/>
            <person name="Klingler M."/>
            <person name="Lan Q."/>
            <person name="Lattorff H.M."/>
            <person name="Laudet V."/>
            <person name="von Levetsow C."/>
            <person name="Liu Z."/>
            <person name="Lutz R."/>
            <person name="Lynch J.A."/>
            <person name="da Fonseca R.N."/>
            <person name="Posnien N."/>
            <person name="Reuter R."/>
            <person name="Roth S."/>
            <person name="Savard J."/>
            <person name="Schinko J.B."/>
            <person name="Schmitt C."/>
            <person name="Schoppmeier M."/>
            <person name="Schroder R."/>
            <person name="Shippy T.D."/>
            <person name="Simonnet F."/>
            <person name="Marques-Souza H."/>
            <person name="Tautz D."/>
            <person name="Tomoyasu Y."/>
            <person name="Trauner J."/>
            <person name="Van der Zee M."/>
            <person name="Vervoort M."/>
            <person name="Wittkopp N."/>
            <person name="Wimmer E.A."/>
            <person name="Yang X."/>
            <person name="Jones A.K."/>
            <person name="Sattelle D.B."/>
            <person name="Ebert P.R."/>
            <person name="Nelson D."/>
            <person name="Scott J.G."/>
            <person name="Beeman R.W."/>
            <person name="Muthukrishnan S."/>
            <person name="Kramer K.J."/>
            <person name="Arakane Y."/>
            <person name="Beeman R.W."/>
            <person name="Zhu Q."/>
            <person name="Hogenkamp D."/>
            <person name="Dixit R."/>
            <person name="Oppert B."/>
            <person name="Jiang H."/>
            <person name="Zou Z."/>
            <person name="Marshall J."/>
            <person name="Elpidina E."/>
            <person name="Vinokurov K."/>
            <person name="Oppert C."/>
            <person name="Zou Z."/>
            <person name="Evans J."/>
            <person name="Lu Z."/>
            <person name="Zhao P."/>
            <person name="Sumathipala N."/>
            <person name="Altincicek B."/>
            <person name="Vilcinskas A."/>
            <person name="Williams M."/>
            <person name="Hultmark D."/>
            <person name="Hetru C."/>
            <person name="Jiang H."/>
            <person name="Grimmelikhuijzen C.J."/>
            <person name="Hauser F."/>
            <person name="Cazzamali G."/>
            <person name="Williamson M."/>
            <person name="Park Y."/>
            <person name="Li B."/>
            <person name="Tanaka Y."/>
            <person name="Predel R."/>
            <person name="Neupert S."/>
            <person name="Schachtner J."/>
            <person name="Verleyen P."/>
            <person name="Raible F."/>
            <person name="Bork P."/>
            <person name="Friedrich M."/>
            <person name="Walden K.K."/>
            <person name="Robertson H.M."/>
            <person name="Angeli S."/>
            <person name="Foret S."/>
            <person name="Bucher G."/>
            <person name="Schuetz S."/>
            <person name="Maleszka R."/>
            <person name="Wimmer E.A."/>
            <person name="Beeman R.W."/>
            <person name="Lorenzen M."/>
            <person name="Tomoyasu Y."/>
            <person name="Miller S.C."/>
            <person name="Grossmann D."/>
            <person name="Bucher G."/>
        </authorList>
    </citation>
    <scope>NUCLEOTIDE SEQUENCE [LARGE SCALE GENOMIC DNA]</scope>
    <source>
        <strain evidence="1 2">Georgia GA2</strain>
    </source>
</reference>
<dbReference type="InParanoid" id="D2A4A6"/>
<keyword evidence="2" id="KW-1185">Reference proteome</keyword>
<dbReference type="Proteomes" id="UP000007266">
    <property type="component" value="Linkage group 6"/>
</dbReference>
<organism evidence="1 2">
    <name type="scientific">Tribolium castaneum</name>
    <name type="common">Red flour beetle</name>
    <dbReference type="NCBI Taxonomy" id="7070"/>
    <lineage>
        <taxon>Eukaryota</taxon>
        <taxon>Metazoa</taxon>
        <taxon>Ecdysozoa</taxon>
        <taxon>Arthropoda</taxon>
        <taxon>Hexapoda</taxon>
        <taxon>Insecta</taxon>
        <taxon>Pterygota</taxon>
        <taxon>Neoptera</taxon>
        <taxon>Endopterygota</taxon>
        <taxon>Coleoptera</taxon>
        <taxon>Polyphaga</taxon>
        <taxon>Cucujiformia</taxon>
        <taxon>Tenebrionidae</taxon>
        <taxon>Tenebrionidae incertae sedis</taxon>
        <taxon>Tribolium</taxon>
    </lineage>
</organism>
<evidence type="ECO:0000313" key="1">
    <source>
        <dbReference type="EMBL" id="EFA05642.1"/>
    </source>
</evidence>
<reference evidence="1 2" key="2">
    <citation type="journal article" date="2010" name="Nucleic Acids Res.">
        <title>BeetleBase in 2010: revisions to provide comprehensive genomic information for Tribolium castaneum.</title>
        <authorList>
            <person name="Kim H.S."/>
            <person name="Murphy T."/>
            <person name="Xia J."/>
            <person name="Caragea D."/>
            <person name="Park Y."/>
            <person name="Beeman R.W."/>
            <person name="Lorenzen M.D."/>
            <person name="Butcher S."/>
            <person name="Manak J.R."/>
            <person name="Brown S.J."/>
        </authorList>
    </citation>
    <scope>GENOME REANNOTATION</scope>
    <source>
        <strain evidence="1 2">Georgia GA2</strain>
    </source>
</reference>
<protein>
    <submittedName>
        <fullName evidence="1">Uncharacterized protein</fullName>
    </submittedName>
</protein>
<name>D2A4A6_TRICA</name>
<dbReference type="EMBL" id="KQ971348">
    <property type="protein sequence ID" value="EFA05642.1"/>
    <property type="molecule type" value="Genomic_DNA"/>
</dbReference>
<evidence type="ECO:0000313" key="2">
    <source>
        <dbReference type="Proteomes" id="UP000007266"/>
    </source>
</evidence>